<dbReference type="AlphaFoldDB" id="A0A402CSJ6"/>
<name>A0A402CSJ6_9BACT</name>
<proteinExistence type="predicted"/>
<gene>
    <name evidence="1" type="ORF">CCAX7_31110</name>
</gene>
<evidence type="ECO:0000313" key="1">
    <source>
        <dbReference type="EMBL" id="BDI31060.1"/>
    </source>
</evidence>
<accession>A0A402CSJ6</accession>
<reference evidence="1 2" key="1">
    <citation type="journal article" date="2019" name="Int. J. Syst. Evol. Microbiol.">
        <title>Capsulimonas corticalis gen. nov., sp. nov., an aerobic capsulated bacterium, of a novel bacterial order, Capsulimonadales ord. nov., of the class Armatimonadia of the phylum Armatimonadetes.</title>
        <authorList>
            <person name="Li J."/>
            <person name="Kudo C."/>
            <person name="Tonouchi A."/>
        </authorList>
    </citation>
    <scope>NUCLEOTIDE SEQUENCE [LARGE SCALE GENOMIC DNA]</scope>
    <source>
        <strain evidence="1 2">AX-7</strain>
    </source>
</reference>
<dbReference type="EMBL" id="AP025739">
    <property type="protein sequence ID" value="BDI31060.1"/>
    <property type="molecule type" value="Genomic_DNA"/>
</dbReference>
<keyword evidence="2" id="KW-1185">Reference proteome</keyword>
<evidence type="ECO:0000313" key="2">
    <source>
        <dbReference type="Proteomes" id="UP000287394"/>
    </source>
</evidence>
<dbReference type="Proteomes" id="UP000287394">
    <property type="component" value="Chromosome"/>
</dbReference>
<organism evidence="1 2">
    <name type="scientific">Capsulimonas corticalis</name>
    <dbReference type="NCBI Taxonomy" id="2219043"/>
    <lineage>
        <taxon>Bacteria</taxon>
        <taxon>Bacillati</taxon>
        <taxon>Armatimonadota</taxon>
        <taxon>Armatimonadia</taxon>
        <taxon>Capsulimonadales</taxon>
        <taxon>Capsulimonadaceae</taxon>
        <taxon>Capsulimonas</taxon>
    </lineage>
</organism>
<sequence>MPEVRPTTGIRAMQLLYRGAGGIARMTMAPTPFPPKLHLWEQPIIGRAVDQPYPISPSPRYHMGYGRIVGAEIL</sequence>
<dbReference type="KEGG" id="ccot:CCAX7_31110"/>
<protein>
    <submittedName>
        <fullName evidence="1">Uncharacterized protein</fullName>
    </submittedName>
</protein>